<protein>
    <submittedName>
        <fullName evidence="2">S-adenosyl-L-methionine-dependent methyltransferase</fullName>
    </submittedName>
</protein>
<dbReference type="Pfam" id="PF13847">
    <property type="entry name" value="Methyltransf_31"/>
    <property type="match status" value="1"/>
</dbReference>
<dbReference type="InterPro" id="IPR025714">
    <property type="entry name" value="Methyltranfer_dom"/>
</dbReference>
<evidence type="ECO:0000313" key="2">
    <source>
        <dbReference type="EMBL" id="KAK0502612.1"/>
    </source>
</evidence>
<dbReference type="SUPFAM" id="SSF53335">
    <property type="entry name" value="S-adenosyl-L-methionine-dependent methyltransferases"/>
    <property type="match status" value="1"/>
</dbReference>
<gene>
    <name evidence="2" type="ORF">EDD18DRAFT_1065153</name>
</gene>
<dbReference type="PANTHER" id="PTHR43591">
    <property type="entry name" value="METHYLTRANSFERASE"/>
    <property type="match status" value="1"/>
</dbReference>
<evidence type="ECO:0000313" key="3">
    <source>
        <dbReference type="Proteomes" id="UP001175228"/>
    </source>
</evidence>
<reference evidence="2" key="1">
    <citation type="submission" date="2023-06" db="EMBL/GenBank/DDBJ databases">
        <authorList>
            <consortium name="Lawrence Berkeley National Laboratory"/>
            <person name="Ahrendt S."/>
            <person name="Sahu N."/>
            <person name="Indic B."/>
            <person name="Wong-Bajracharya J."/>
            <person name="Merenyi Z."/>
            <person name="Ke H.-M."/>
            <person name="Monk M."/>
            <person name="Kocsube S."/>
            <person name="Drula E."/>
            <person name="Lipzen A."/>
            <person name="Balint B."/>
            <person name="Henrissat B."/>
            <person name="Andreopoulos B."/>
            <person name="Martin F.M."/>
            <person name="Harder C.B."/>
            <person name="Rigling D."/>
            <person name="Ford K.L."/>
            <person name="Foster G.D."/>
            <person name="Pangilinan J."/>
            <person name="Papanicolaou A."/>
            <person name="Barry K."/>
            <person name="LaButti K."/>
            <person name="Viragh M."/>
            <person name="Koriabine M."/>
            <person name="Yan M."/>
            <person name="Riley R."/>
            <person name="Champramary S."/>
            <person name="Plett K.L."/>
            <person name="Tsai I.J."/>
            <person name="Slot J."/>
            <person name="Sipos G."/>
            <person name="Plett J."/>
            <person name="Nagy L.G."/>
            <person name="Grigoriev I.V."/>
        </authorList>
    </citation>
    <scope>NUCLEOTIDE SEQUENCE</scope>
    <source>
        <strain evidence="2">HWK02</strain>
    </source>
</reference>
<dbReference type="Gene3D" id="3.40.50.150">
    <property type="entry name" value="Vaccinia Virus protein VP39"/>
    <property type="match status" value="1"/>
</dbReference>
<keyword evidence="3" id="KW-1185">Reference proteome</keyword>
<evidence type="ECO:0000259" key="1">
    <source>
        <dbReference type="Pfam" id="PF13847"/>
    </source>
</evidence>
<dbReference type="PANTHER" id="PTHR43591:SF24">
    <property type="entry name" value="2-METHOXY-6-POLYPRENYL-1,4-BENZOQUINOL METHYLASE, MITOCHONDRIAL"/>
    <property type="match status" value="1"/>
</dbReference>
<dbReference type="EMBL" id="JAUEPU010000005">
    <property type="protein sequence ID" value="KAK0502612.1"/>
    <property type="molecule type" value="Genomic_DNA"/>
</dbReference>
<organism evidence="2 3">
    <name type="scientific">Armillaria luteobubalina</name>
    <dbReference type="NCBI Taxonomy" id="153913"/>
    <lineage>
        <taxon>Eukaryota</taxon>
        <taxon>Fungi</taxon>
        <taxon>Dikarya</taxon>
        <taxon>Basidiomycota</taxon>
        <taxon>Agaricomycotina</taxon>
        <taxon>Agaricomycetes</taxon>
        <taxon>Agaricomycetidae</taxon>
        <taxon>Agaricales</taxon>
        <taxon>Marasmiineae</taxon>
        <taxon>Physalacriaceae</taxon>
        <taxon>Armillaria</taxon>
    </lineage>
</organism>
<dbReference type="Proteomes" id="UP001175228">
    <property type="component" value="Unassembled WGS sequence"/>
</dbReference>
<comment type="caution">
    <text evidence="2">The sequence shown here is derived from an EMBL/GenBank/DDBJ whole genome shotgun (WGS) entry which is preliminary data.</text>
</comment>
<dbReference type="GO" id="GO:0032259">
    <property type="term" value="P:methylation"/>
    <property type="evidence" value="ECO:0007669"/>
    <property type="project" value="UniProtKB-KW"/>
</dbReference>
<keyword evidence="2" id="KW-0489">Methyltransferase</keyword>
<feature type="domain" description="Methyltransferase" evidence="1">
    <location>
        <begin position="45"/>
        <end position="149"/>
    </location>
</feature>
<name>A0AA39QGQ8_9AGAR</name>
<dbReference type="AlphaFoldDB" id="A0AA39QGQ8"/>
<sequence>MSNPTSNSKLTNPVYTMHGYHDSVLGVHQSHMAQNSAAYLLPSLHPDMNILDIGCGPGTITADFMVLSYQGHVVALDIMEDVMEHARMHTEQRGINNITFQVGSVLKLPFQDNSFNIVHAHQVIQHISDPIHALQEMHRVTKDRGIIVVG</sequence>
<dbReference type="InterPro" id="IPR029063">
    <property type="entry name" value="SAM-dependent_MTases_sf"/>
</dbReference>
<keyword evidence="2" id="KW-0808">Transferase</keyword>
<dbReference type="GO" id="GO:0008168">
    <property type="term" value="F:methyltransferase activity"/>
    <property type="evidence" value="ECO:0007669"/>
    <property type="project" value="UniProtKB-KW"/>
</dbReference>
<proteinExistence type="predicted"/>
<accession>A0AA39QGQ8</accession>
<dbReference type="CDD" id="cd02440">
    <property type="entry name" value="AdoMet_MTases"/>
    <property type="match status" value="1"/>
</dbReference>